<keyword evidence="3 8" id="KW-0812">Transmembrane</keyword>
<dbReference type="CDD" id="cd13123">
    <property type="entry name" value="MATE_MurJ_like"/>
    <property type="match status" value="1"/>
</dbReference>
<evidence type="ECO:0000256" key="2">
    <source>
        <dbReference type="ARBA" id="ARBA00022475"/>
    </source>
</evidence>
<evidence type="ECO:0000256" key="5">
    <source>
        <dbReference type="ARBA" id="ARBA00022984"/>
    </source>
</evidence>
<evidence type="ECO:0000256" key="8">
    <source>
        <dbReference type="HAMAP-Rule" id="MF_02078"/>
    </source>
</evidence>
<protein>
    <recommendedName>
        <fullName evidence="8">Probable lipid II flippase MurJ</fullName>
    </recommendedName>
</protein>
<feature type="transmembrane region" description="Helical" evidence="8">
    <location>
        <begin position="313"/>
        <end position="337"/>
    </location>
</feature>
<feature type="transmembrane region" description="Helical" evidence="8">
    <location>
        <begin position="420"/>
        <end position="440"/>
    </location>
</feature>
<name>A0A2A6RP02_9CHLR</name>
<comment type="function">
    <text evidence="8 9">Involved in peptidoglycan biosynthesis. Transports lipid-linked peptidoglycan precursors from the inner to the outer leaflet of the cytoplasmic membrane.</text>
</comment>
<comment type="pathway">
    <text evidence="8">Cell wall biogenesis; peptidoglycan biosynthesis.</text>
</comment>
<dbReference type="InterPro" id="IPR004268">
    <property type="entry name" value="MurJ"/>
</dbReference>
<dbReference type="OrthoDB" id="9804143at2"/>
<sequence>MANPDRAFRSVAVAALLIAFGNIASRLVGFIREPTIAFFFARGVEVDAFQLAWTVPSTIYDLLIAGAVSAALVPVFAEYAEGERDEFWRVVSGVLSIALAALTALTALTIWQAPLLIALLAGPQQAELRELATPLVRWLMPAVLLMGFSGLATAVLHAQQRFLLPAFTMVVFNLGMVLGVVLLHQQLGINSLAVGALLGALGQVALQLPGLRDARLRLHWGQPHPAVRRILWLYAPVALGIAFSVLGTLIDRRLAAGFEAALSTMRYATTLIQLPLGLVASAVALAVLPTLSRQNAVADEANFRATLAMGLKVVLLLIMPATAGLAVLAEPVVALVFQRGAFGAEDSAATALALLLYLPGLPAAALDQVLIFAFYARKNTLTPNLIQGAAIGCYVLVALPLLWLSELGFLALVLGNSAQWIGHALLTYLLLTRVVPLGGLRLGEAALKGLVAASVMALAVSSLIWLVGPQAPWVVVLLGGSLGAMVYALLCRLLRIEAFDFFVGVVRARIAAKRA</sequence>
<feature type="transmembrane region" description="Helical" evidence="8">
    <location>
        <begin position="189"/>
        <end position="209"/>
    </location>
</feature>
<evidence type="ECO:0000256" key="4">
    <source>
        <dbReference type="ARBA" id="ARBA00022960"/>
    </source>
</evidence>
<dbReference type="UniPathway" id="UPA00219"/>
<keyword evidence="5 8" id="KW-0573">Peptidoglycan synthesis</keyword>
<feature type="transmembrane region" description="Helical" evidence="8">
    <location>
        <begin position="87"/>
        <end position="111"/>
    </location>
</feature>
<feature type="transmembrane region" description="Helical" evidence="8">
    <location>
        <begin position="447"/>
        <end position="467"/>
    </location>
</feature>
<proteinExistence type="inferred from homology"/>
<dbReference type="Pfam" id="PF03023">
    <property type="entry name" value="MurJ"/>
    <property type="match status" value="1"/>
</dbReference>
<feature type="transmembrane region" description="Helical" evidence="8">
    <location>
        <begin position="163"/>
        <end position="183"/>
    </location>
</feature>
<keyword evidence="11" id="KW-1185">Reference proteome</keyword>
<comment type="subcellular location">
    <subcellularLocation>
        <location evidence="1 8">Cell membrane</location>
        <topology evidence="1 8">Multi-pass membrane protein</topology>
    </subcellularLocation>
</comment>
<dbReference type="Proteomes" id="UP000220527">
    <property type="component" value="Unassembled WGS sequence"/>
</dbReference>
<feature type="transmembrane region" description="Helical" evidence="8">
    <location>
        <begin position="230"/>
        <end position="250"/>
    </location>
</feature>
<feature type="transmembrane region" description="Helical" evidence="8">
    <location>
        <begin position="349"/>
        <end position="376"/>
    </location>
</feature>
<keyword evidence="6 8" id="KW-1133">Transmembrane helix</keyword>
<dbReference type="PANTHER" id="PTHR43486">
    <property type="entry name" value="LIPID II FLIPPASE MURJ-RELATED"/>
    <property type="match status" value="1"/>
</dbReference>
<evidence type="ECO:0000256" key="3">
    <source>
        <dbReference type="ARBA" id="ARBA00022692"/>
    </source>
</evidence>
<feature type="transmembrane region" description="Helical" evidence="8">
    <location>
        <begin position="59"/>
        <end position="80"/>
    </location>
</feature>
<dbReference type="PRINTS" id="PR01806">
    <property type="entry name" value="VIRFACTRMVIN"/>
</dbReference>
<dbReference type="GO" id="GO:0009252">
    <property type="term" value="P:peptidoglycan biosynthetic process"/>
    <property type="evidence" value="ECO:0007669"/>
    <property type="project" value="UniProtKB-UniRule"/>
</dbReference>
<evidence type="ECO:0000256" key="1">
    <source>
        <dbReference type="ARBA" id="ARBA00004651"/>
    </source>
</evidence>
<dbReference type="HAMAP" id="MF_02078">
    <property type="entry name" value="MurJ_MviN"/>
    <property type="match status" value="1"/>
</dbReference>
<evidence type="ECO:0000313" key="10">
    <source>
        <dbReference type="EMBL" id="PDW04646.1"/>
    </source>
</evidence>
<comment type="caution">
    <text evidence="10">The sequence shown here is derived from an EMBL/GenBank/DDBJ whole genome shotgun (WGS) entry which is preliminary data.</text>
</comment>
<feature type="transmembrane region" description="Helical" evidence="8">
    <location>
        <begin position="388"/>
        <end position="414"/>
    </location>
</feature>
<dbReference type="PIRSF" id="PIRSF002869">
    <property type="entry name" value="MviN"/>
    <property type="match status" value="1"/>
</dbReference>
<dbReference type="RefSeq" id="WP_097642503.1">
    <property type="nucleotide sequence ID" value="NZ_NQWI01000006.1"/>
</dbReference>
<keyword evidence="4 8" id="KW-0133">Cell shape</keyword>
<evidence type="ECO:0000256" key="7">
    <source>
        <dbReference type="ARBA" id="ARBA00023136"/>
    </source>
</evidence>
<evidence type="ECO:0000256" key="6">
    <source>
        <dbReference type="ARBA" id="ARBA00022989"/>
    </source>
</evidence>
<dbReference type="NCBIfam" id="TIGR01695">
    <property type="entry name" value="murJ_mviN"/>
    <property type="match status" value="1"/>
</dbReference>
<keyword evidence="7 8" id="KW-0472">Membrane</keyword>
<accession>A0A2A6RP02</accession>
<dbReference type="AlphaFoldDB" id="A0A2A6RP02"/>
<evidence type="ECO:0000256" key="9">
    <source>
        <dbReference type="PIRNR" id="PIRNR002869"/>
    </source>
</evidence>
<dbReference type="GO" id="GO:0005886">
    <property type="term" value="C:plasma membrane"/>
    <property type="evidence" value="ECO:0007669"/>
    <property type="project" value="UniProtKB-SubCell"/>
</dbReference>
<keyword evidence="8 9" id="KW-0813">Transport</keyword>
<dbReference type="EMBL" id="NQWI01000006">
    <property type="protein sequence ID" value="PDW04646.1"/>
    <property type="molecule type" value="Genomic_DNA"/>
</dbReference>
<gene>
    <name evidence="10" type="primary">mviN</name>
    <name evidence="8" type="synonym">murJ</name>
    <name evidence="10" type="ORF">CJ255_02395</name>
</gene>
<dbReference type="PANTHER" id="PTHR43486:SF1">
    <property type="entry name" value="LIPID II FLIPPASE MURJ-RELATED"/>
    <property type="match status" value="1"/>
</dbReference>
<reference evidence="11" key="1">
    <citation type="submission" date="2017-08" db="EMBL/GenBank/DDBJ databases">
        <authorList>
            <person name="Grouzdev D.S."/>
            <person name="Gaisin V.A."/>
            <person name="Rysina M.S."/>
            <person name="Gorlenko V.M."/>
        </authorList>
    </citation>
    <scope>NUCLEOTIDE SEQUENCE [LARGE SCALE GENOMIC DNA]</scope>
    <source>
        <strain evidence="11">Kir15-3F</strain>
    </source>
</reference>
<dbReference type="GO" id="GO:0071555">
    <property type="term" value="P:cell wall organization"/>
    <property type="evidence" value="ECO:0007669"/>
    <property type="project" value="UniProtKB-UniRule"/>
</dbReference>
<keyword evidence="8 9" id="KW-0961">Cell wall biogenesis/degradation</keyword>
<evidence type="ECO:0000313" key="11">
    <source>
        <dbReference type="Proteomes" id="UP000220527"/>
    </source>
</evidence>
<feature type="transmembrane region" description="Helical" evidence="8">
    <location>
        <begin position="473"/>
        <end position="490"/>
    </location>
</feature>
<feature type="transmembrane region" description="Helical" evidence="8">
    <location>
        <begin position="270"/>
        <end position="292"/>
    </location>
</feature>
<dbReference type="GO" id="GO:0015648">
    <property type="term" value="F:lipid-linked peptidoglycan transporter activity"/>
    <property type="evidence" value="ECO:0007669"/>
    <property type="project" value="UniProtKB-UniRule"/>
</dbReference>
<comment type="similarity">
    <text evidence="8 9">Belongs to the MurJ/MviN family.</text>
</comment>
<organism evidence="10 11">
    <name type="scientific">Candidatus Viridilinea mediisalina</name>
    <dbReference type="NCBI Taxonomy" id="2024553"/>
    <lineage>
        <taxon>Bacteria</taxon>
        <taxon>Bacillati</taxon>
        <taxon>Chloroflexota</taxon>
        <taxon>Chloroflexia</taxon>
        <taxon>Chloroflexales</taxon>
        <taxon>Chloroflexineae</taxon>
        <taxon>Oscillochloridaceae</taxon>
        <taxon>Candidatus Viridilinea</taxon>
    </lineage>
</organism>
<feature type="transmembrane region" description="Helical" evidence="8">
    <location>
        <begin position="138"/>
        <end position="156"/>
    </location>
</feature>
<dbReference type="GO" id="GO:0008360">
    <property type="term" value="P:regulation of cell shape"/>
    <property type="evidence" value="ECO:0007669"/>
    <property type="project" value="UniProtKB-UniRule"/>
</dbReference>
<keyword evidence="2 8" id="KW-1003">Cell membrane</keyword>